<accession>A0ABV7BW62</accession>
<dbReference type="EMBL" id="JBHRSB010000003">
    <property type="protein sequence ID" value="MFC3000793.1"/>
    <property type="molecule type" value="Genomic_DNA"/>
</dbReference>
<comment type="caution">
    <text evidence="2">The sequence shown here is derived from an EMBL/GenBank/DDBJ whole genome shotgun (WGS) entry which is preliminary data.</text>
</comment>
<dbReference type="InterPro" id="IPR041657">
    <property type="entry name" value="HTH_17"/>
</dbReference>
<sequence>MSDRGTNHLTSAQLAEREGVDIRTVQRWRQDGSGPPYLRMPGGRLVVYRESDVEAWEAARRFRSTSEETVKAAKAEPQGAPA</sequence>
<proteinExistence type="predicted"/>
<organism evidence="2 3">
    <name type="scientific">Falsiroseomonas tokyonensis</name>
    <dbReference type="NCBI Taxonomy" id="430521"/>
    <lineage>
        <taxon>Bacteria</taxon>
        <taxon>Pseudomonadati</taxon>
        <taxon>Pseudomonadota</taxon>
        <taxon>Alphaproteobacteria</taxon>
        <taxon>Acetobacterales</taxon>
        <taxon>Roseomonadaceae</taxon>
        <taxon>Falsiroseomonas</taxon>
    </lineage>
</organism>
<dbReference type="Proteomes" id="UP001595420">
    <property type="component" value="Unassembled WGS sequence"/>
</dbReference>
<protein>
    <submittedName>
        <fullName evidence="2">Helix-turn-helix transcriptional regulator</fullName>
    </submittedName>
</protein>
<reference evidence="3" key="1">
    <citation type="journal article" date="2019" name="Int. J. Syst. Evol. Microbiol.">
        <title>The Global Catalogue of Microorganisms (GCM) 10K type strain sequencing project: providing services to taxonomists for standard genome sequencing and annotation.</title>
        <authorList>
            <consortium name="The Broad Institute Genomics Platform"/>
            <consortium name="The Broad Institute Genome Sequencing Center for Infectious Disease"/>
            <person name="Wu L."/>
            <person name="Ma J."/>
        </authorList>
    </citation>
    <scope>NUCLEOTIDE SEQUENCE [LARGE SCALE GENOMIC DNA]</scope>
    <source>
        <strain evidence="3">CGMCC 1.16855</strain>
    </source>
</reference>
<name>A0ABV7BW62_9PROT</name>
<dbReference type="Pfam" id="PF12728">
    <property type="entry name" value="HTH_17"/>
    <property type="match status" value="1"/>
</dbReference>
<keyword evidence="3" id="KW-1185">Reference proteome</keyword>
<gene>
    <name evidence="2" type="ORF">ACFOD3_12880</name>
</gene>
<feature type="domain" description="Helix-turn-helix" evidence="1">
    <location>
        <begin position="9"/>
        <end position="60"/>
    </location>
</feature>
<dbReference type="RefSeq" id="WP_216836860.1">
    <property type="nucleotide sequence ID" value="NZ_JAFNJS010000003.1"/>
</dbReference>
<evidence type="ECO:0000259" key="1">
    <source>
        <dbReference type="Pfam" id="PF12728"/>
    </source>
</evidence>
<evidence type="ECO:0000313" key="2">
    <source>
        <dbReference type="EMBL" id="MFC3000793.1"/>
    </source>
</evidence>
<evidence type="ECO:0000313" key="3">
    <source>
        <dbReference type="Proteomes" id="UP001595420"/>
    </source>
</evidence>